<evidence type="ECO:0000313" key="2">
    <source>
        <dbReference type="Proteomes" id="UP001234297"/>
    </source>
</evidence>
<organism evidence="1 2">
    <name type="scientific">Persea americana</name>
    <name type="common">Avocado</name>
    <dbReference type="NCBI Taxonomy" id="3435"/>
    <lineage>
        <taxon>Eukaryota</taxon>
        <taxon>Viridiplantae</taxon>
        <taxon>Streptophyta</taxon>
        <taxon>Embryophyta</taxon>
        <taxon>Tracheophyta</taxon>
        <taxon>Spermatophyta</taxon>
        <taxon>Magnoliopsida</taxon>
        <taxon>Magnoliidae</taxon>
        <taxon>Laurales</taxon>
        <taxon>Lauraceae</taxon>
        <taxon>Persea</taxon>
    </lineage>
</organism>
<dbReference type="EMBL" id="CM056811">
    <property type="protein sequence ID" value="KAJ8636029.1"/>
    <property type="molecule type" value="Genomic_DNA"/>
</dbReference>
<sequence>MRDGRGRMRNNRRSSFRHMRRTRKRLDALQENHLVRILLAFIGFRLLGLRQKVQEMSIARQLDSCSYIFAASHYRSMAFFNLAVRYHRTSGPDSGKHPEQSFHINGNGILHQMGRS</sequence>
<keyword evidence="2" id="KW-1185">Reference proteome</keyword>
<protein>
    <submittedName>
        <fullName evidence="1">Uncharacterized protein</fullName>
    </submittedName>
</protein>
<evidence type="ECO:0000313" key="1">
    <source>
        <dbReference type="EMBL" id="KAJ8636029.1"/>
    </source>
</evidence>
<accession>A0ACC2LSL7</accession>
<reference evidence="1 2" key="1">
    <citation type="journal article" date="2022" name="Hortic Res">
        <title>A haplotype resolved chromosomal level avocado genome allows analysis of novel avocado genes.</title>
        <authorList>
            <person name="Nath O."/>
            <person name="Fletcher S.J."/>
            <person name="Hayward A."/>
            <person name="Shaw L.M."/>
            <person name="Masouleh A.K."/>
            <person name="Furtado A."/>
            <person name="Henry R.J."/>
            <person name="Mitter N."/>
        </authorList>
    </citation>
    <scope>NUCLEOTIDE SEQUENCE [LARGE SCALE GENOMIC DNA]</scope>
    <source>
        <strain evidence="2">cv. Hass</strain>
    </source>
</reference>
<gene>
    <name evidence="1" type="ORF">MRB53_010296</name>
</gene>
<name>A0ACC2LSL7_PERAE</name>
<proteinExistence type="predicted"/>
<dbReference type="Proteomes" id="UP001234297">
    <property type="component" value="Chromosome 3"/>
</dbReference>
<comment type="caution">
    <text evidence="1">The sequence shown here is derived from an EMBL/GenBank/DDBJ whole genome shotgun (WGS) entry which is preliminary data.</text>
</comment>